<dbReference type="SUPFAM" id="SSF52540">
    <property type="entry name" value="P-loop containing nucleoside triphosphate hydrolases"/>
    <property type="match status" value="1"/>
</dbReference>
<dbReference type="GO" id="GO:0005634">
    <property type="term" value="C:nucleus"/>
    <property type="evidence" value="ECO:0007669"/>
    <property type="project" value="UniProtKB-SubCell"/>
</dbReference>
<proteinExistence type="inferred from homology"/>
<name>A0A7I8VQV9_9ANNE</name>
<dbReference type="GO" id="GO:0016887">
    <property type="term" value="F:ATP hydrolysis activity"/>
    <property type="evidence" value="ECO:0007669"/>
    <property type="project" value="InterPro"/>
</dbReference>
<dbReference type="InterPro" id="IPR027417">
    <property type="entry name" value="P-loop_NTPase"/>
</dbReference>
<comment type="caution">
    <text evidence="6">The sequence shown here is derived from an EMBL/GenBank/DDBJ whole genome shotgun (WGS) entry which is preliminary data.</text>
</comment>
<evidence type="ECO:0000256" key="1">
    <source>
        <dbReference type="ARBA" id="ARBA00004123"/>
    </source>
</evidence>
<comment type="subcellular location">
    <subcellularLocation>
        <location evidence="1">Nucleus</location>
    </subcellularLocation>
</comment>
<accession>A0A7I8VQV9</accession>
<evidence type="ECO:0000313" key="7">
    <source>
        <dbReference type="Proteomes" id="UP000549394"/>
    </source>
</evidence>
<dbReference type="AlphaFoldDB" id="A0A7I8VQV9"/>
<dbReference type="Gene3D" id="1.10.8.60">
    <property type="match status" value="1"/>
</dbReference>
<dbReference type="EMBL" id="CAJFCJ010000009">
    <property type="protein sequence ID" value="CAD5118431.1"/>
    <property type="molecule type" value="Genomic_DNA"/>
</dbReference>
<evidence type="ECO:0000256" key="4">
    <source>
        <dbReference type="SAM" id="MobiDB-lite"/>
    </source>
</evidence>
<dbReference type="OrthoDB" id="2195431at2759"/>
<dbReference type="GO" id="GO:0005524">
    <property type="term" value="F:ATP binding"/>
    <property type="evidence" value="ECO:0007669"/>
    <property type="project" value="InterPro"/>
</dbReference>
<organism evidence="6 7">
    <name type="scientific">Dimorphilus gyrociliatus</name>
    <dbReference type="NCBI Taxonomy" id="2664684"/>
    <lineage>
        <taxon>Eukaryota</taxon>
        <taxon>Metazoa</taxon>
        <taxon>Spiralia</taxon>
        <taxon>Lophotrochozoa</taxon>
        <taxon>Annelida</taxon>
        <taxon>Polychaeta</taxon>
        <taxon>Polychaeta incertae sedis</taxon>
        <taxon>Dinophilidae</taxon>
        <taxon>Dimorphilus</taxon>
    </lineage>
</organism>
<dbReference type="PANTHER" id="PTHR46765:SF1">
    <property type="entry name" value="P-LOOP CONTAINING NUCLEOSIDE TRIPHOSPHATE HYDROLASES SUPERFAMILY PROTEIN"/>
    <property type="match status" value="1"/>
</dbReference>
<comment type="similarity">
    <text evidence="3">Belongs to the activator 1 small subunits family. CTF18 subfamily.</text>
</comment>
<dbReference type="InterPro" id="IPR003593">
    <property type="entry name" value="AAA+_ATPase"/>
</dbReference>
<dbReference type="CDD" id="cd00009">
    <property type="entry name" value="AAA"/>
    <property type="match status" value="1"/>
</dbReference>
<evidence type="ECO:0000256" key="3">
    <source>
        <dbReference type="ARBA" id="ARBA00043975"/>
    </source>
</evidence>
<feature type="region of interest" description="Disordered" evidence="4">
    <location>
        <begin position="789"/>
        <end position="819"/>
    </location>
</feature>
<dbReference type="Proteomes" id="UP000549394">
    <property type="component" value="Unassembled WGS sequence"/>
</dbReference>
<dbReference type="Pfam" id="PF00004">
    <property type="entry name" value="AAA"/>
    <property type="match status" value="1"/>
</dbReference>
<protein>
    <submittedName>
        <fullName evidence="6">DgyrCDS7140</fullName>
    </submittedName>
</protein>
<sequence>MDEEDIFEQDHADEMEYLMELENSSRNESQSKRILQFDGTEKKQNELFNKSFSPKPLTEIQSTEDNCLFIDTNTKRKRVCESYSSDSGDEIVKRIRVEPNKNGVEIIKEMPVKPLNKKTDVEPTPPLEDNTWLLKKFPVKGKYIRLTKNNGERYYLTVKEEGNENPLKHKTHTMDTLLGIPMHSLYRKAQEEKIKRLELEETLEDLEMESAQDFQPDENKLWAQKYSARSYFDLISSEPINRRILHWLKLWDHVVFNKPVLPKPNFPNSNMKNSKMSINNNNGKKFQSKAENELNEKTLDSHNRPFYKAVLLCGNPGLGKTTLAHVLARHAGYDVVEINASDDRTTEVFKRRLETATQMKSVLGSNGRPNCLVIDEIDGAPQATINILLNVIKAADKDPTKKSKKGILRRPIICICNDLYTPALRQLRQVSFIVNFPPILSEKLSNRLMEILKIERIDSDVSTMMLLGEKTDNDIRACLNTLQFMKSRGRTGIYIHQIRDENIGIKDTQKSLFGLWNYIFKIPANKQKRYINPHERKTTDIITLKEAVSNNASHPSVRFSNTLKQSWATGEYDKVCQGLFENYLHHRVKDHDMNLVNKAVDWLAFSDVLGKQVQQTQRYTLEAYQPFVPVAFHMLLASIHSIRITYPHSHLVQSFITSITPSLRHFLDEITTNCELIPLLLHILEPNLRPVNAELYSAKERSELLRVIHLMISYGLEYEQKKTDDGHYNYLIEPNLVEIASFPGCNFQSKLSYSIKQFISREITLEKLRLRETNEEKTCQRTTTITKKFNALPQPQENKTKDQQQLEPNFKRQKLQPKSIVEKHEKAPTDFFGRKIERSKNLKSPKESGNTILLKEVWFQFKEGYSNAVRRTVKISDLL</sequence>
<evidence type="ECO:0000256" key="2">
    <source>
        <dbReference type="ARBA" id="ARBA00023242"/>
    </source>
</evidence>
<dbReference type="Gene3D" id="3.40.50.300">
    <property type="entry name" value="P-loop containing nucleotide triphosphate hydrolases"/>
    <property type="match status" value="1"/>
</dbReference>
<feature type="domain" description="AAA+ ATPase" evidence="5">
    <location>
        <begin position="306"/>
        <end position="455"/>
    </location>
</feature>
<evidence type="ECO:0000313" key="6">
    <source>
        <dbReference type="EMBL" id="CAD5118431.1"/>
    </source>
</evidence>
<keyword evidence="7" id="KW-1185">Reference proteome</keyword>
<dbReference type="PANTHER" id="PTHR46765">
    <property type="entry name" value="P-LOOP CONTAINING NUCLEOSIDE TRIPHOSPHATE HYDROLASES SUPERFAMILY PROTEIN"/>
    <property type="match status" value="1"/>
</dbReference>
<dbReference type="InterPro" id="IPR053016">
    <property type="entry name" value="CTF18-RFC_complex"/>
</dbReference>
<reference evidence="6 7" key="1">
    <citation type="submission" date="2020-08" db="EMBL/GenBank/DDBJ databases">
        <authorList>
            <person name="Hejnol A."/>
        </authorList>
    </citation>
    <scope>NUCLEOTIDE SEQUENCE [LARGE SCALE GENOMIC DNA]</scope>
</reference>
<evidence type="ECO:0000259" key="5">
    <source>
        <dbReference type="SMART" id="SM00382"/>
    </source>
</evidence>
<gene>
    <name evidence="6" type="ORF">DGYR_LOCUS6805</name>
</gene>
<keyword evidence="2" id="KW-0539">Nucleus</keyword>
<dbReference type="InterPro" id="IPR003959">
    <property type="entry name" value="ATPase_AAA_core"/>
</dbReference>
<dbReference type="SMART" id="SM00382">
    <property type="entry name" value="AAA"/>
    <property type="match status" value="1"/>
</dbReference>